<dbReference type="GO" id="GO:0003677">
    <property type="term" value="F:DNA binding"/>
    <property type="evidence" value="ECO:0007669"/>
    <property type="project" value="InterPro"/>
</dbReference>
<feature type="domain" description="Type III restriction enzyme C-terminal endonuclease" evidence="3">
    <location>
        <begin position="799"/>
        <end position="905"/>
    </location>
</feature>
<feature type="region of interest" description="Disordered" evidence="1">
    <location>
        <begin position="675"/>
        <end position="701"/>
    </location>
</feature>
<dbReference type="InterPro" id="IPR050742">
    <property type="entry name" value="Helicase_Restrict-Modif_Enz"/>
</dbReference>
<sequence length="923" mass="105559">MKLQFKRQKFQEDAAKAVVEVFAGQPYADPVRQRLGNQPVAPWLSDGRILEQIQKIQRENGIKPSEKLEGHYNLTVEMETGVGKTYTYLKTIYELNQHYGWSKFIIVVPSVAVREGVYKSFQVTQEHFAREYEKKVRFFLYDSGRLAEIEKFASDPSLQVMILNAQAFNAKGKNARRITMESDEFHSRRPIDVIAQTNPILILDEPQSVEGKQTRKNMREFHPLFTLRYSATHRKDSIYNMVYRLDAAEAYERQLVKKIQVKGISESGTGASEGYLYLEGIRLSRSDPRAVLQFDRRGPQGIQKITRTVGIGYDLYEHSGRLEEYRDRFIVKAVDGRDDSIEFFNGIRLYAGEAAGKTSEEQLRRIQIRETILSHLEKERQLFARGIKVLSLFFIDEVEHYRKYDALGQPVNGRYAQIFEQEYAEILRHLELDPGEEDYGEYLRSISVHNTHAGYFSIDKKGRMVNSKGAGKEKISEDADAYDLIMKKKELLLEQDPVRSPVRFLFSHSALREGWDNPNVFQICTLKQSTSQIRKRQEIGRGMRLCVNEKGERMDAGRLGREVQKVNLLTVIASESYDQFARALQKEMKEDSDGGQEEQVIRLENARRSSIQLSCDPEKLRTPEFQTLWAGIRGRSVYRTDIDSEELVRRSVQALDAKLHIPRLSFVVEQGILEPGQPQRKNRTQALEKSQEAEPSKGAKAASGEGIRYDLVGKLAEETRLTRKVIIDILTGIRREVFEQFADHPEEFIQKAAGLIREQEAAAIIEHIVYQPRGEQYDTSLFTGAVLRGKPGVNAIEAQKHLFDYVLYESAKELAFARELEAHDQVALYVKLPEGFFISTPVGRCTPGWAVVFRTQDRGYLCAAAELKGSRSVRGQGSLWETRAYCAKKHFQAVSGGTVLYETVDSFGELLERVTGRTDFTKT</sequence>
<accession>A0A9D2TAP9</accession>
<dbReference type="AlphaFoldDB" id="A0A9D2TAP9"/>
<organism evidence="4 5">
    <name type="scientific">Candidatus Blautia merdavium</name>
    <dbReference type="NCBI Taxonomy" id="2838494"/>
    <lineage>
        <taxon>Bacteria</taxon>
        <taxon>Bacillati</taxon>
        <taxon>Bacillota</taxon>
        <taxon>Clostridia</taxon>
        <taxon>Lachnospirales</taxon>
        <taxon>Lachnospiraceae</taxon>
        <taxon>Blautia</taxon>
    </lineage>
</organism>
<dbReference type="GO" id="GO:0005524">
    <property type="term" value="F:ATP binding"/>
    <property type="evidence" value="ECO:0007669"/>
    <property type="project" value="InterPro"/>
</dbReference>
<dbReference type="Pfam" id="PF04851">
    <property type="entry name" value="ResIII"/>
    <property type="match status" value="1"/>
</dbReference>
<gene>
    <name evidence="4" type="ORF">H9753_00865</name>
</gene>
<dbReference type="PANTHER" id="PTHR47396:SF1">
    <property type="entry name" value="ATP-DEPENDENT HELICASE IRC3-RELATED"/>
    <property type="match status" value="1"/>
</dbReference>
<dbReference type="InterPro" id="IPR006935">
    <property type="entry name" value="Helicase/UvrB_N"/>
</dbReference>
<dbReference type="GO" id="GO:0004386">
    <property type="term" value="F:helicase activity"/>
    <property type="evidence" value="ECO:0007669"/>
    <property type="project" value="UniProtKB-KW"/>
</dbReference>
<dbReference type="PANTHER" id="PTHR47396">
    <property type="entry name" value="TYPE I RESTRICTION ENZYME ECOKI R PROTEIN"/>
    <property type="match status" value="1"/>
</dbReference>
<dbReference type="SUPFAM" id="SSF52540">
    <property type="entry name" value="P-loop containing nucleoside triphosphate hydrolases"/>
    <property type="match status" value="1"/>
</dbReference>
<keyword evidence="4" id="KW-0347">Helicase</keyword>
<dbReference type="InterPro" id="IPR045572">
    <property type="entry name" value="RE_endonuc_C"/>
</dbReference>
<dbReference type="Gene3D" id="3.40.50.300">
    <property type="entry name" value="P-loop containing nucleotide triphosphate hydrolases"/>
    <property type="match status" value="2"/>
</dbReference>
<reference evidence="4" key="1">
    <citation type="journal article" date="2021" name="PeerJ">
        <title>Extensive microbial diversity within the chicken gut microbiome revealed by metagenomics and culture.</title>
        <authorList>
            <person name="Gilroy R."/>
            <person name="Ravi A."/>
            <person name="Getino M."/>
            <person name="Pursley I."/>
            <person name="Horton D.L."/>
            <person name="Alikhan N.F."/>
            <person name="Baker D."/>
            <person name="Gharbi K."/>
            <person name="Hall N."/>
            <person name="Watson M."/>
            <person name="Adriaenssens E.M."/>
            <person name="Foster-Nyarko E."/>
            <person name="Jarju S."/>
            <person name="Secka A."/>
            <person name="Antonio M."/>
            <person name="Oren A."/>
            <person name="Chaudhuri R.R."/>
            <person name="La Ragione R."/>
            <person name="Hildebrand F."/>
            <person name="Pallen M.J."/>
        </authorList>
    </citation>
    <scope>NUCLEOTIDE SEQUENCE</scope>
    <source>
        <strain evidence="4">ChiBcec2-3848</strain>
    </source>
</reference>
<feature type="domain" description="Helicase/UvrB N-terminal" evidence="2">
    <location>
        <begin position="54"/>
        <end position="233"/>
    </location>
</feature>
<protein>
    <submittedName>
        <fullName evidence="4">DEAD/DEAH box helicase family protein</fullName>
    </submittedName>
</protein>
<evidence type="ECO:0000259" key="2">
    <source>
        <dbReference type="Pfam" id="PF04851"/>
    </source>
</evidence>
<evidence type="ECO:0000259" key="3">
    <source>
        <dbReference type="Pfam" id="PF19778"/>
    </source>
</evidence>
<name>A0A9D2TAP9_9FIRM</name>
<evidence type="ECO:0000313" key="4">
    <source>
        <dbReference type="EMBL" id="HJC62156.1"/>
    </source>
</evidence>
<proteinExistence type="predicted"/>
<dbReference type="GO" id="GO:0015668">
    <property type="term" value="F:type III site-specific deoxyribonuclease activity"/>
    <property type="evidence" value="ECO:0007669"/>
    <property type="project" value="InterPro"/>
</dbReference>
<evidence type="ECO:0000313" key="5">
    <source>
        <dbReference type="Proteomes" id="UP000823886"/>
    </source>
</evidence>
<comment type="caution">
    <text evidence="4">The sequence shown here is derived from an EMBL/GenBank/DDBJ whole genome shotgun (WGS) entry which is preliminary data.</text>
</comment>
<dbReference type="GO" id="GO:0005829">
    <property type="term" value="C:cytosol"/>
    <property type="evidence" value="ECO:0007669"/>
    <property type="project" value="TreeGrafter"/>
</dbReference>
<keyword evidence="4" id="KW-0547">Nucleotide-binding</keyword>
<reference evidence="4" key="2">
    <citation type="submission" date="2021-04" db="EMBL/GenBank/DDBJ databases">
        <authorList>
            <person name="Gilroy R."/>
        </authorList>
    </citation>
    <scope>NUCLEOTIDE SEQUENCE</scope>
    <source>
        <strain evidence="4">ChiBcec2-3848</strain>
    </source>
</reference>
<dbReference type="Proteomes" id="UP000823886">
    <property type="component" value="Unassembled WGS sequence"/>
</dbReference>
<dbReference type="InterPro" id="IPR027417">
    <property type="entry name" value="P-loop_NTPase"/>
</dbReference>
<evidence type="ECO:0000256" key="1">
    <source>
        <dbReference type="SAM" id="MobiDB-lite"/>
    </source>
</evidence>
<dbReference type="EMBL" id="DWVZ01000009">
    <property type="protein sequence ID" value="HJC62156.1"/>
    <property type="molecule type" value="Genomic_DNA"/>
</dbReference>
<dbReference type="Pfam" id="PF19778">
    <property type="entry name" value="RE_endonuc"/>
    <property type="match status" value="1"/>
</dbReference>
<keyword evidence="4" id="KW-0378">Hydrolase</keyword>
<keyword evidence="4" id="KW-0067">ATP-binding</keyword>